<dbReference type="RefSeq" id="WP_048443517.1">
    <property type="nucleotide sequence ID" value="NZ_LABY01000044.1"/>
</dbReference>
<name>A0A0J6T502_9HYPH</name>
<dbReference type="EMBL" id="LABY01000044">
    <property type="protein sequence ID" value="KMO40648.1"/>
    <property type="molecule type" value="Genomic_DNA"/>
</dbReference>
<reference evidence="1 2" key="1">
    <citation type="submission" date="2015-03" db="EMBL/GenBank/DDBJ databases">
        <title>Genome sequencing of Methylobacterium variabile DSM 16961.</title>
        <authorList>
            <person name="Chaudhry V."/>
            <person name="Patil P.B."/>
        </authorList>
    </citation>
    <scope>NUCLEOTIDE SEQUENCE [LARGE SCALE GENOMIC DNA]</scope>
    <source>
        <strain evidence="1 2">DSM 16961</strain>
    </source>
</reference>
<evidence type="ECO:0000313" key="1">
    <source>
        <dbReference type="EMBL" id="KMO40648.1"/>
    </source>
</evidence>
<protein>
    <submittedName>
        <fullName evidence="1">Uncharacterized protein</fullName>
    </submittedName>
</protein>
<dbReference type="PATRIC" id="fig|298794.3.peg.5759"/>
<accession>A0A0J6T502</accession>
<dbReference type="Proteomes" id="UP000035955">
    <property type="component" value="Unassembled WGS sequence"/>
</dbReference>
<keyword evidence="2" id="KW-1185">Reference proteome</keyword>
<dbReference type="AlphaFoldDB" id="A0A0J6T502"/>
<organism evidence="1 2">
    <name type="scientific">Methylobacterium variabile</name>
    <dbReference type="NCBI Taxonomy" id="298794"/>
    <lineage>
        <taxon>Bacteria</taxon>
        <taxon>Pseudomonadati</taxon>
        <taxon>Pseudomonadota</taxon>
        <taxon>Alphaproteobacteria</taxon>
        <taxon>Hyphomicrobiales</taxon>
        <taxon>Methylobacteriaceae</taxon>
        <taxon>Methylobacterium</taxon>
    </lineage>
</organism>
<sequence>MMLEIEAKGTQLVGLDTPGHIGSALLQTTPLGPAAGPGPVGQLDGEGVALPLQALLELERQPNYYELFNYIRPGWEGAYGCAR</sequence>
<proteinExistence type="predicted"/>
<gene>
    <name evidence="1" type="ORF">VQ02_07350</name>
</gene>
<evidence type="ECO:0000313" key="2">
    <source>
        <dbReference type="Proteomes" id="UP000035955"/>
    </source>
</evidence>
<comment type="caution">
    <text evidence="1">The sequence shown here is derived from an EMBL/GenBank/DDBJ whole genome shotgun (WGS) entry which is preliminary data.</text>
</comment>